<dbReference type="Gene3D" id="3.40.50.300">
    <property type="entry name" value="P-loop containing nucleotide triphosphate hydrolases"/>
    <property type="match status" value="1"/>
</dbReference>
<dbReference type="OrthoDB" id="1201990at2"/>
<name>B0BYR7_ACAM1</name>
<reference evidence="1 2" key="1">
    <citation type="journal article" date="2008" name="Proc. Natl. Acad. Sci. U.S.A.">
        <title>Niche adaptation and genome expansion in the chlorophyll d-producing cyanobacterium Acaryochloris marina.</title>
        <authorList>
            <person name="Swingley W.D."/>
            <person name="Chen M."/>
            <person name="Cheung P.C."/>
            <person name="Conrad A.L."/>
            <person name="Dejesa L.C."/>
            <person name="Hao J."/>
            <person name="Honchak B.M."/>
            <person name="Karbach L.E."/>
            <person name="Kurdoglu A."/>
            <person name="Lahiri S."/>
            <person name="Mastrian S.D."/>
            <person name="Miyashita H."/>
            <person name="Page L."/>
            <person name="Ramakrishna P."/>
            <person name="Satoh S."/>
            <person name="Sattley W.M."/>
            <person name="Shimada Y."/>
            <person name="Taylor H.L."/>
            <person name="Tomo T."/>
            <person name="Tsuchiya T."/>
            <person name="Wang Z.T."/>
            <person name="Raymond J."/>
            <person name="Mimuro M."/>
            <person name="Blankenship R.E."/>
            <person name="Touchman J.W."/>
        </authorList>
    </citation>
    <scope>NUCLEOTIDE SEQUENCE [LARGE SCALE GENOMIC DNA]</scope>
    <source>
        <strain evidence="2">MBIC 11017</strain>
    </source>
</reference>
<dbReference type="PANTHER" id="PTHR37816">
    <property type="entry name" value="YALI0E33011P"/>
    <property type="match status" value="1"/>
</dbReference>
<evidence type="ECO:0008006" key="3">
    <source>
        <dbReference type="Google" id="ProtNLM"/>
    </source>
</evidence>
<dbReference type="RefSeq" id="WP_012162573.1">
    <property type="nucleotide sequence ID" value="NC_009925.1"/>
</dbReference>
<protein>
    <recommendedName>
        <fullName evidence="3">Adenylate kinase</fullName>
    </recommendedName>
</protein>
<dbReference type="InterPro" id="IPR052922">
    <property type="entry name" value="Cytidylate_Kinase-2"/>
</dbReference>
<dbReference type="STRING" id="329726.AM1_2068"/>
<organism evidence="1 2">
    <name type="scientific">Acaryochloris marina (strain MBIC 11017)</name>
    <dbReference type="NCBI Taxonomy" id="329726"/>
    <lineage>
        <taxon>Bacteria</taxon>
        <taxon>Bacillati</taxon>
        <taxon>Cyanobacteriota</taxon>
        <taxon>Cyanophyceae</taxon>
        <taxon>Acaryochloridales</taxon>
        <taxon>Acaryochloridaceae</taxon>
        <taxon>Acaryochloris</taxon>
    </lineage>
</organism>
<dbReference type="SUPFAM" id="SSF52540">
    <property type="entry name" value="P-loop containing nucleoside triphosphate hydrolases"/>
    <property type="match status" value="1"/>
</dbReference>
<keyword evidence="2" id="KW-1185">Reference proteome</keyword>
<accession>B0BYR7</accession>
<dbReference type="AlphaFoldDB" id="B0BYR7"/>
<dbReference type="PANTHER" id="PTHR37816:SF2">
    <property type="entry name" value="DNA TOPOLOGY MODULATION PROTEIN FLAR-RELATED PROTEIN"/>
    <property type="match status" value="1"/>
</dbReference>
<dbReference type="HOGENOM" id="CLU_092618_0_1_3"/>
<dbReference type="Proteomes" id="UP000000268">
    <property type="component" value="Chromosome"/>
</dbReference>
<dbReference type="eggNOG" id="COG0563">
    <property type="taxonomic scope" value="Bacteria"/>
</dbReference>
<sequence>MKKVAVFGNSGGGKSTLSAQLAELTGLPLYVLDKIQYKAGGEKVPQAVYRQTHDQLLREETWVIDGFGCMETLWERLKAADTLVYLNLPLYIHFAWVTKRMVTGFVQPPSSWPEQSPILESSLNSYRTLWLCHRHLTPRYRNFVQQARETQTVYHLRSVSDISAFLTTVVNS</sequence>
<evidence type="ECO:0000313" key="2">
    <source>
        <dbReference type="Proteomes" id="UP000000268"/>
    </source>
</evidence>
<dbReference type="InterPro" id="IPR027417">
    <property type="entry name" value="P-loop_NTPase"/>
</dbReference>
<dbReference type="KEGG" id="amr:AM1_2068"/>
<gene>
    <name evidence="1" type="ordered locus">AM1_2068</name>
</gene>
<proteinExistence type="predicted"/>
<evidence type="ECO:0000313" key="1">
    <source>
        <dbReference type="EMBL" id="ABW27083.1"/>
    </source>
</evidence>
<dbReference type="EMBL" id="CP000828">
    <property type="protein sequence ID" value="ABW27083.1"/>
    <property type="molecule type" value="Genomic_DNA"/>
</dbReference>